<gene>
    <name evidence="1" type="ORF">EUS_26680</name>
</gene>
<dbReference type="AlphaFoldDB" id="D4JWY6"/>
<evidence type="ECO:0000313" key="2">
    <source>
        <dbReference type="Proteomes" id="UP000008803"/>
    </source>
</evidence>
<proteinExistence type="predicted"/>
<reference evidence="1 2" key="2">
    <citation type="submission" date="2010-03" db="EMBL/GenBank/DDBJ databases">
        <authorList>
            <person name="Pajon A."/>
        </authorList>
    </citation>
    <scope>NUCLEOTIDE SEQUENCE [LARGE SCALE GENOMIC DNA]</scope>
    <source>
        <strain evidence="1 2">70/3</strain>
    </source>
</reference>
<dbReference type="KEGG" id="esu:EUS_26680"/>
<dbReference type="EMBL" id="FP929044">
    <property type="protein sequence ID" value="CBK97605.1"/>
    <property type="molecule type" value="Genomic_DNA"/>
</dbReference>
<dbReference type="Proteomes" id="UP000008803">
    <property type="component" value="Chromosome"/>
</dbReference>
<reference evidence="1 2" key="1">
    <citation type="submission" date="2010-03" db="EMBL/GenBank/DDBJ databases">
        <title>The genome sequence of Eubacterium siraeum 70/3.</title>
        <authorList>
            <consortium name="metaHIT consortium -- http://www.metahit.eu/"/>
            <person name="Pajon A."/>
            <person name="Turner K."/>
            <person name="Parkhill J."/>
            <person name="Duncan S."/>
            <person name="Flint H."/>
        </authorList>
    </citation>
    <scope>NUCLEOTIDE SEQUENCE [LARGE SCALE GENOMIC DNA]</scope>
    <source>
        <strain evidence="1 2">70/3</strain>
    </source>
</reference>
<accession>D4JWY6</accession>
<protein>
    <submittedName>
        <fullName evidence="1">Uncharacterized protein</fullName>
    </submittedName>
</protein>
<sequence length="65" mass="7462">MQKIKENFRRINKKEAKASFYIVENLCYCYIKGVWGVAPSRLMGGSPCYFPFPLGEGVRGWGIKQ</sequence>
<evidence type="ECO:0000313" key="1">
    <source>
        <dbReference type="EMBL" id="CBK97605.1"/>
    </source>
</evidence>
<dbReference type="BioCyc" id="ESIR657319:G136K-2265-MONOMER"/>
<name>D4JWY6_9FIRM</name>
<organism evidence="1 2">
    <name type="scientific">[Eubacterium] siraeum 70/3</name>
    <dbReference type="NCBI Taxonomy" id="657319"/>
    <lineage>
        <taxon>Bacteria</taxon>
        <taxon>Bacillati</taxon>
        <taxon>Bacillota</taxon>
        <taxon>Clostridia</taxon>
        <taxon>Eubacteriales</taxon>
        <taxon>Oscillospiraceae</taxon>
        <taxon>Oscillospiraceae incertae sedis</taxon>
    </lineage>
</organism>
<dbReference type="HOGENOM" id="CLU_2843336_0_0_9"/>